<dbReference type="Pfam" id="PF13041">
    <property type="entry name" value="PPR_2"/>
    <property type="match status" value="1"/>
</dbReference>
<evidence type="ECO:0000313" key="5">
    <source>
        <dbReference type="Proteomes" id="UP001152523"/>
    </source>
</evidence>
<dbReference type="PANTHER" id="PTHR45717">
    <property type="entry name" value="OS12G0527900 PROTEIN"/>
    <property type="match status" value="1"/>
</dbReference>
<name>A0AAV0G5X6_9ASTE</name>
<comment type="caution">
    <text evidence="4">The sequence shown here is derived from an EMBL/GenBank/DDBJ whole genome shotgun (WGS) entry which is preliminary data.</text>
</comment>
<organism evidence="4 5">
    <name type="scientific">Cuscuta epithymum</name>
    <dbReference type="NCBI Taxonomy" id="186058"/>
    <lineage>
        <taxon>Eukaryota</taxon>
        <taxon>Viridiplantae</taxon>
        <taxon>Streptophyta</taxon>
        <taxon>Embryophyta</taxon>
        <taxon>Tracheophyta</taxon>
        <taxon>Spermatophyta</taxon>
        <taxon>Magnoliopsida</taxon>
        <taxon>eudicotyledons</taxon>
        <taxon>Gunneridae</taxon>
        <taxon>Pentapetalae</taxon>
        <taxon>asterids</taxon>
        <taxon>lamiids</taxon>
        <taxon>Solanales</taxon>
        <taxon>Convolvulaceae</taxon>
        <taxon>Cuscuteae</taxon>
        <taxon>Cuscuta</taxon>
        <taxon>Cuscuta subgen. Cuscuta</taxon>
    </lineage>
</organism>
<protein>
    <recommendedName>
        <fullName evidence="6">Pentatricopeptide repeat-containing protein</fullName>
    </recommendedName>
</protein>
<dbReference type="NCBIfam" id="TIGR00756">
    <property type="entry name" value="PPR"/>
    <property type="match status" value="3"/>
</dbReference>
<dbReference type="InterPro" id="IPR002885">
    <property type="entry name" value="PPR_rpt"/>
</dbReference>
<feature type="repeat" description="PPR" evidence="3">
    <location>
        <begin position="242"/>
        <end position="276"/>
    </location>
</feature>
<dbReference type="InterPro" id="IPR011990">
    <property type="entry name" value="TPR-like_helical_dom_sf"/>
</dbReference>
<comment type="similarity">
    <text evidence="1">Belongs to the PPR family. P subfamily.</text>
</comment>
<evidence type="ECO:0000256" key="2">
    <source>
        <dbReference type="ARBA" id="ARBA00022737"/>
    </source>
</evidence>
<dbReference type="Gene3D" id="1.25.40.10">
    <property type="entry name" value="Tetratricopeptide repeat domain"/>
    <property type="match status" value="3"/>
</dbReference>
<dbReference type="PANTHER" id="PTHR45717:SF5">
    <property type="entry name" value="PENTACOTRIPEPTIDE-REPEAT REGION OF PRORP DOMAIN-CONTAINING PROTEIN"/>
    <property type="match status" value="1"/>
</dbReference>
<dbReference type="AlphaFoldDB" id="A0AAV0G5X6"/>
<dbReference type="PROSITE" id="PS51375">
    <property type="entry name" value="PPR"/>
    <property type="match status" value="3"/>
</dbReference>
<evidence type="ECO:0000256" key="1">
    <source>
        <dbReference type="ARBA" id="ARBA00007626"/>
    </source>
</evidence>
<gene>
    <name evidence="4" type="ORF">CEPIT_LOCUS40570</name>
</gene>
<accession>A0AAV0G5X6</accession>
<dbReference type="Proteomes" id="UP001152523">
    <property type="component" value="Unassembled WGS sequence"/>
</dbReference>
<sequence length="509" mass="57778">MLFVESVKPYLKPPLFLLFCWPKKIWGQMASIPRYAYLLRAMAARRWISTEAEVFSAESAAAICTPKEEVAVGSRGITDFILKAKKEGKLIEALEKAISNGTPIQKWHIIRPINQYRSAKKYKLALQLSEWMNSNKFPANDADRAVRIELLAKAKNLDSAEEYFTRLPESEKTARTYGALLSCYCLPKHSEKACDLFKKMKEENVTSTLNYNNMMKFYLKTGLPEKVPELVKEMEENKIDLDVYTYNLLMNSYGALKDLDAAEGVLEKMTSNNIEIDSFTYGSLATLYVNAGLVEKASSVLGKIAVMKNDLEAFHTLITLNAQVSNLMGVVQAWESLKKAFPKPGNNSYLIILRTLSKLGDLETTEKCFREWESNCKYYDVRLSNVLLELYLERDMIEEAESLYKGILERGVLPSLRTLEFLTSSYTKKSHFDLALKYLDMGASQAAKLKKKWVLPNETVKSFLKYFEENRGAETAKMFFDCMKLVGCSDATLNDSLLSFNSTAQNAQP</sequence>
<dbReference type="GO" id="GO:0003729">
    <property type="term" value="F:mRNA binding"/>
    <property type="evidence" value="ECO:0007669"/>
    <property type="project" value="UniProtKB-ARBA"/>
</dbReference>
<feature type="repeat" description="PPR" evidence="3">
    <location>
        <begin position="173"/>
        <end position="207"/>
    </location>
</feature>
<evidence type="ECO:0000313" key="4">
    <source>
        <dbReference type="EMBL" id="CAH9143310.1"/>
    </source>
</evidence>
<dbReference type="GO" id="GO:0005739">
    <property type="term" value="C:mitochondrion"/>
    <property type="evidence" value="ECO:0007669"/>
    <property type="project" value="TreeGrafter"/>
</dbReference>
<keyword evidence="2" id="KW-0677">Repeat</keyword>
<dbReference type="EMBL" id="CAMAPF010001049">
    <property type="protein sequence ID" value="CAH9143310.1"/>
    <property type="molecule type" value="Genomic_DNA"/>
</dbReference>
<keyword evidence="5" id="KW-1185">Reference proteome</keyword>
<dbReference type="SUPFAM" id="SSF48452">
    <property type="entry name" value="TPR-like"/>
    <property type="match status" value="1"/>
</dbReference>
<proteinExistence type="inferred from homology"/>
<evidence type="ECO:0008006" key="6">
    <source>
        <dbReference type="Google" id="ProtNLM"/>
    </source>
</evidence>
<dbReference type="Pfam" id="PF01535">
    <property type="entry name" value="PPR"/>
    <property type="match status" value="3"/>
</dbReference>
<reference evidence="4" key="1">
    <citation type="submission" date="2022-07" db="EMBL/GenBank/DDBJ databases">
        <authorList>
            <person name="Macas J."/>
            <person name="Novak P."/>
            <person name="Neumann P."/>
        </authorList>
    </citation>
    <scope>NUCLEOTIDE SEQUENCE</scope>
</reference>
<evidence type="ECO:0000256" key="3">
    <source>
        <dbReference type="PROSITE-ProRule" id="PRU00708"/>
    </source>
</evidence>
<feature type="repeat" description="PPR" evidence="3">
    <location>
        <begin position="380"/>
        <end position="414"/>
    </location>
</feature>